<protein>
    <submittedName>
        <fullName evidence="1">Histone-fold-containing protein</fullName>
    </submittedName>
</protein>
<dbReference type="Proteomes" id="UP001497680">
    <property type="component" value="Unassembled WGS sequence"/>
</dbReference>
<dbReference type="EMBL" id="MU394435">
    <property type="protein sequence ID" value="KAI6080556.1"/>
    <property type="molecule type" value="Genomic_DNA"/>
</dbReference>
<organism evidence="1 2">
    <name type="scientific">Hypoxylon rubiginosum</name>
    <dbReference type="NCBI Taxonomy" id="110542"/>
    <lineage>
        <taxon>Eukaryota</taxon>
        <taxon>Fungi</taxon>
        <taxon>Dikarya</taxon>
        <taxon>Ascomycota</taxon>
        <taxon>Pezizomycotina</taxon>
        <taxon>Sordariomycetes</taxon>
        <taxon>Xylariomycetidae</taxon>
        <taxon>Xylariales</taxon>
        <taxon>Hypoxylaceae</taxon>
        <taxon>Hypoxylon</taxon>
    </lineage>
</organism>
<gene>
    <name evidence="1" type="ORF">F4821DRAFT_54483</name>
</gene>
<keyword evidence="2" id="KW-1185">Reference proteome</keyword>
<proteinExistence type="predicted"/>
<evidence type="ECO:0000313" key="1">
    <source>
        <dbReference type="EMBL" id="KAI6080556.1"/>
    </source>
</evidence>
<sequence>MASPPHAFSPAGSPPYPSSAQLPSKKRGSIAADLPAQPPSLKRRKASTMSVASTGSAHPLRQTSFPPDESQLQGTFSPSYRRSPSIDTMSLVSGSQVSGAPAKKKRGRKSKAERASVAAAEALRDGSPSVAGGAGGRAPTVMSGVSGPHQDRKDVDQDGGKEGEFEMPENMASVSAARTKEQIEEEKELYAMVKSQMDTQQFHRYEVWRRSTLKPADVKRHINIVTSQSCPPNVHQMMQVVCKMFVGDVVEAARDIQQEWIQLGEKQTDLPDDDLQPVSELSAHRRQAPLRPEHLREAYRRQKAASEHGGALGSLMIWNQQVKNGAERFAVRAGGRRIFK</sequence>
<reference evidence="1 2" key="1">
    <citation type="journal article" date="2022" name="New Phytol.">
        <title>Ecological generalism drives hyperdiversity of secondary metabolite gene clusters in xylarialean endophytes.</title>
        <authorList>
            <person name="Franco M.E.E."/>
            <person name="Wisecaver J.H."/>
            <person name="Arnold A.E."/>
            <person name="Ju Y.M."/>
            <person name="Slot J.C."/>
            <person name="Ahrendt S."/>
            <person name="Moore L.P."/>
            <person name="Eastman K.E."/>
            <person name="Scott K."/>
            <person name="Konkel Z."/>
            <person name="Mondo S.J."/>
            <person name="Kuo A."/>
            <person name="Hayes R.D."/>
            <person name="Haridas S."/>
            <person name="Andreopoulos B."/>
            <person name="Riley R."/>
            <person name="LaButti K."/>
            <person name="Pangilinan J."/>
            <person name="Lipzen A."/>
            <person name="Amirebrahimi M."/>
            <person name="Yan J."/>
            <person name="Adam C."/>
            <person name="Keymanesh K."/>
            <person name="Ng V."/>
            <person name="Louie K."/>
            <person name="Northen T."/>
            <person name="Drula E."/>
            <person name="Henrissat B."/>
            <person name="Hsieh H.M."/>
            <person name="Youens-Clark K."/>
            <person name="Lutzoni F."/>
            <person name="Miadlikowska J."/>
            <person name="Eastwood D.C."/>
            <person name="Hamelin R.C."/>
            <person name="Grigoriev I.V."/>
            <person name="U'Ren J.M."/>
        </authorList>
    </citation>
    <scope>NUCLEOTIDE SEQUENCE [LARGE SCALE GENOMIC DNA]</scope>
    <source>
        <strain evidence="1 2">ER1909</strain>
    </source>
</reference>
<accession>A0ACC0CJK3</accession>
<comment type="caution">
    <text evidence="1">The sequence shown here is derived from an EMBL/GenBank/DDBJ whole genome shotgun (WGS) entry which is preliminary data.</text>
</comment>
<name>A0ACC0CJK3_9PEZI</name>
<evidence type="ECO:0000313" key="2">
    <source>
        <dbReference type="Proteomes" id="UP001497680"/>
    </source>
</evidence>